<dbReference type="PANTHER" id="PTHR31637:SF0">
    <property type="entry name" value="2,3-BISPHOSPHOGLYCERATE-INDEPENDENT PHOSPHOGLYCERATE MUTASE"/>
    <property type="match status" value="1"/>
</dbReference>
<feature type="binding site" evidence="10 12">
    <location>
        <position position="187"/>
    </location>
    <ligand>
        <name>substrate</name>
    </ligand>
</feature>
<dbReference type="eggNOG" id="COG0696">
    <property type="taxonomic scope" value="Bacteria"/>
</dbReference>
<feature type="binding site" evidence="10 13">
    <location>
        <position position="401"/>
    </location>
    <ligand>
        <name>Mn(2+)</name>
        <dbReference type="ChEBI" id="CHEBI:29035"/>
        <label>1</label>
    </ligand>
</feature>
<dbReference type="InterPro" id="IPR005995">
    <property type="entry name" value="Pgm_bpd_ind"/>
</dbReference>
<dbReference type="GO" id="GO:0006096">
    <property type="term" value="P:glycolytic process"/>
    <property type="evidence" value="ECO:0007669"/>
    <property type="project" value="UniProtKB-UniRule"/>
</dbReference>
<evidence type="ECO:0000259" key="14">
    <source>
        <dbReference type="Pfam" id="PF01676"/>
    </source>
</evidence>
<keyword evidence="8 10" id="KW-0413">Isomerase</keyword>
<feature type="binding site" evidence="10 13">
    <location>
        <position position="15"/>
    </location>
    <ligand>
        <name>Mn(2+)</name>
        <dbReference type="ChEBI" id="CHEBI:29035"/>
        <label>2</label>
    </ligand>
</feature>
<evidence type="ECO:0000256" key="2">
    <source>
        <dbReference type="ARBA" id="ARBA00004798"/>
    </source>
</evidence>
<sequence>MIMAKKNTVMLIIMDGFGLSEKKEYNAVAQANLKVLPKLMQIYPHSYLEASAEAVGLPHGQIGNSEVGHLNIGAGRIVYQSLTKITKDIETGAFFDKPALIESMKNAAGGHALHLMGLVSPGGVHSSEKHLYGLLEMAASYGLKEVYIHAFLDGRDVLPRSAGEYLAELDEECRRIGTGEIATISGRYYAMDRDKRWDRVEKAYRAVADGDGETAKDWQECLDNSYARDVSDEFVVPTVLKKVPVRDGDSLIFFNFRPDRARQLTEAFVSPSFEGFKRPLLHNLYFATMTTYEDSLPVHVIYGKEHLDSTLGEVLAQAGKKQLRIAETEKYAHVTYFFNGGEEAKNDGEDRILIASPKVATYDLKPEMSAYEVTDAVIKELNKGIYDMVILNFANADMVGHTGDMKAAVKAVETVDTCVGKITDLLLEHGGQALIIADHGNAEKMADPTSGSAYTAHTTNHVPCILVSQEHKEAHLHDGILADVAPTLLYMAGMKQPAQMTGHNLIDD</sequence>
<comment type="caution">
    <text evidence="16">The sequence shown here is derived from an EMBL/GenBank/DDBJ whole genome shotgun (WGS) entry which is preliminary data.</text>
</comment>
<dbReference type="Gene3D" id="3.40.1450.10">
    <property type="entry name" value="BPG-independent phosphoglycerate mutase, domain B"/>
    <property type="match status" value="1"/>
</dbReference>
<evidence type="ECO:0000313" key="16">
    <source>
        <dbReference type="EMBL" id="EFQ03394.1"/>
    </source>
</evidence>
<dbReference type="PANTHER" id="PTHR31637">
    <property type="entry name" value="2,3-BISPHOSPHOGLYCERATE-INDEPENDENT PHOSPHOGLYCERATE MUTASE"/>
    <property type="match status" value="1"/>
</dbReference>
<evidence type="ECO:0000256" key="13">
    <source>
        <dbReference type="PIRSR" id="PIRSR001492-3"/>
    </source>
</evidence>
<dbReference type="EMBL" id="AECS01000049">
    <property type="protein sequence ID" value="EFQ03394.1"/>
    <property type="molecule type" value="Genomic_DNA"/>
</dbReference>
<evidence type="ECO:0000256" key="5">
    <source>
        <dbReference type="ARBA" id="ARBA00022723"/>
    </source>
</evidence>
<name>E2ZEC0_9FIRM</name>
<dbReference type="InterPro" id="IPR006124">
    <property type="entry name" value="Metalloenzyme"/>
</dbReference>
<evidence type="ECO:0000256" key="10">
    <source>
        <dbReference type="HAMAP-Rule" id="MF_01038"/>
    </source>
</evidence>
<reference evidence="16 17" key="1">
    <citation type="submission" date="2010-08" db="EMBL/GenBank/DDBJ databases">
        <authorList>
            <person name="Weinstock G."/>
            <person name="Sodergren E."/>
            <person name="Clifton S."/>
            <person name="Fulton L."/>
            <person name="Fulton B."/>
            <person name="Courtney L."/>
            <person name="Fronick C."/>
            <person name="Harrison M."/>
            <person name="Strong C."/>
            <person name="Farmer C."/>
            <person name="Delahaunty K."/>
            <person name="Markovic C."/>
            <person name="Hall O."/>
            <person name="Minx P."/>
            <person name="Tomlinson C."/>
            <person name="Mitreva M."/>
            <person name="Hou S."/>
            <person name="Chen J."/>
            <person name="Wollam A."/>
            <person name="Pepin K.H."/>
            <person name="Johnson M."/>
            <person name="Bhonagiri V."/>
            <person name="Zhang X."/>
            <person name="Suruliraj S."/>
            <person name="Warren W."/>
            <person name="Chinwalla A."/>
            <person name="Mardis E.R."/>
            <person name="Wilson R.K."/>
        </authorList>
    </citation>
    <scope>NUCLEOTIDE SEQUENCE [LARGE SCALE GENOMIC DNA]</scope>
    <source>
        <strain evidence="16 17">F0359</strain>
    </source>
</reference>
<dbReference type="Pfam" id="PF06415">
    <property type="entry name" value="iPGM_N"/>
    <property type="match status" value="1"/>
</dbReference>
<comment type="pathway">
    <text evidence="2 10">Carbohydrate degradation; glycolysis; pyruvate from D-glyceraldehyde 3-phosphate: step 3/5.</text>
</comment>
<dbReference type="SUPFAM" id="SSF53649">
    <property type="entry name" value="Alkaline phosphatase-like"/>
    <property type="match status" value="1"/>
</dbReference>
<dbReference type="EC" id="5.4.2.12" evidence="4 10"/>
<dbReference type="GO" id="GO:0005829">
    <property type="term" value="C:cytosol"/>
    <property type="evidence" value="ECO:0007669"/>
    <property type="project" value="TreeGrafter"/>
</dbReference>
<comment type="catalytic activity">
    <reaction evidence="1 10">
        <text>(2R)-2-phosphoglycerate = (2R)-3-phosphoglycerate</text>
        <dbReference type="Rhea" id="RHEA:15901"/>
        <dbReference type="ChEBI" id="CHEBI:58272"/>
        <dbReference type="ChEBI" id="CHEBI:58289"/>
        <dbReference type="EC" id="5.4.2.12"/>
    </reaction>
</comment>
<evidence type="ECO:0000259" key="15">
    <source>
        <dbReference type="Pfam" id="PF06415"/>
    </source>
</evidence>
<keyword evidence="5 10" id="KW-0479">Metal-binding</keyword>
<dbReference type="GO" id="GO:0006007">
    <property type="term" value="P:glucose catabolic process"/>
    <property type="evidence" value="ECO:0007669"/>
    <property type="project" value="InterPro"/>
</dbReference>
<comment type="cofactor">
    <cofactor evidence="10">
        <name>Mn(2+)</name>
        <dbReference type="ChEBI" id="CHEBI:29035"/>
    </cofactor>
    <text evidence="10">Binds 2 manganese ions per subunit.</text>
</comment>
<dbReference type="HOGENOM" id="CLU_026099_2_0_9"/>
<dbReference type="GO" id="GO:0030145">
    <property type="term" value="F:manganese ion binding"/>
    <property type="evidence" value="ECO:0007669"/>
    <property type="project" value="UniProtKB-UniRule"/>
</dbReference>
<feature type="binding site" evidence="10 13">
    <location>
        <position position="65"/>
    </location>
    <ligand>
        <name>Mn(2+)</name>
        <dbReference type="ChEBI" id="CHEBI:29035"/>
        <label>2</label>
    </ligand>
</feature>
<evidence type="ECO:0000256" key="8">
    <source>
        <dbReference type="ARBA" id="ARBA00023235"/>
    </source>
</evidence>
<feature type="binding site" evidence="10 13">
    <location>
        <position position="397"/>
    </location>
    <ligand>
        <name>Mn(2+)</name>
        <dbReference type="ChEBI" id="CHEBI:29035"/>
        <label>1</label>
    </ligand>
</feature>
<feature type="domain" description="Metalloenzyme" evidence="14">
    <location>
        <begin position="8"/>
        <end position="495"/>
    </location>
</feature>
<feature type="binding site" evidence="10 13">
    <location>
        <position position="438"/>
    </location>
    <ligand>
        <name>Mn(2+)</name>
        <dbReference type="ChEBI" id="CHEBI:29035"/>
        <label>2</label>
    </ligand>
</feature>
<dbReference type="PIRSF" id="PIRSF001492">
    <property type="entry name" value="IPGAM"/>
    <property type="match status" value="1"/>
</dbReference>
<gene>
    <name evidence="10 16" type="primary">gpmI</name>
    <name evidence="16" type="ORF">HMPREF9429_01822</name>
</gene>
<evidence type="ECO:0000256" key="7">
    <source>
        <dbReference type="ARBA" id="ARBA00023211"/>
    </source>
</evidence>
<evidence type="ECO:0000256" key="4">
    <source>
        <dbReference type="ARBA" id="ARBA00012026"/>
    </source>
</evidence>
<evidence type="ECO:0000256" key="6">
    <source>
        <dbReference type="ARBA" id="ARBA00023152"/>
    </source>
</evidence>
<feature type="binding site" evidence="10 12">
    <location>
        <position position="193"/>
    </location>
    <ligand>
        <name>substrate</name>
    </ligand>
</feature>
<dbReference type="Pfam" id="PF01676">
    <property type="entry name" value="Metalloenzyme"/>
    <property type="match status" value="1"/>
</dbReference>
<dbReference type="CDD" id="cd16010">
    <property type="entry name" value="iPGM"/>
    <property type="match status" value="1"/>
</dbReference>
<feature type="active site" description="Phosphoserine intermediate" evidence="10 11">
    <location>
        <position position="65"/>
    </location>
</feature>
<comment type="similarity">
    <text evidence="3 10">Belongs to the BPG-independent phosphoglycerate mutase family.</text>
</comment>
<evidence type="ECO:0000256" key="9">
    <source>
        <dbReference type="ARBA" id="ARBA00071648"/>
    </source>
</evidence>
<dbReference type="FunFam" id="3.40.1450.10:FF:000001">
    <property type="entry name" value="2,3-bisphosphoglycerate-independent phosphoglycerate mutase"/>
    <property type="match status" value="1"/>
</dbReference>
<dbReference type="STRING" id="706434.HMPREF9429_01822"/>
<proteinExistence type="inferred from homology"/>
<organism evidence="16 17">
    <name type="scientific">Megasphaera micronuciformis F0359</name>
    <dbReference type="NCBI Taxonomy" id="706434"/>
    <lineage>
        <taxon>Bacteria</taxon>
        <taxon>Bacillati</taxon>
        <taxon>Bacillota</taxon>
        <taxon>Negativicutes</taxon>
        <taxon>Veillonellales</taxon>
        <taxon>Veillonellaceae</taxon>
        <taxon>Megasphaera</taxon>
    </lineage>
</organism>
<feature type="binding site" evidence="10 12">
    <location>
        <begin position="155"/>
        <end position="156"/>
    </location>
    <ligand>
        <name>substrate</name>
    </ligand>
</feature>
<feature type="binding site" evidence="10 12">
    <location>
        <begin position="257"/>
        <end position="260"/>
    </location>
    <ligand>
        <name>substrate</name>
    </ligand>
</feature>
<dbReference type="AlphaFoldDB" id="E2ZEC0"/>
<dbReference type="NCBIfam" id="TIGR01307">
    <property type="entry name" value="pgm_bpd_ind"/>
    <property type="match status" value="1"/>
</dbReference>
<evidence type="ECO:0000256" key="11">
    <source>
        <dbReference type="PIRSR" id="PIRSR001492-1"/>
    </source>
</evidence>
<comment type="subunit">
    <text evidence="10">Monomer.</text>
</comment>
<evidence type="ECO:0000313" key="17">
    <source>
        <dbReference type="Proteomes" id="UP000003195"/>
    </source>
</evidence>
<keyword evidence="17" id="KW-1185">Reference proteome</keyword>
<feature type="binding site" evidence="10 12">
    <location>
        <position position="125"/>
    </location>
    <ligand>
        <name>substrate</name>
    </ligand>
</feature>
<feature type="binding site" evidence="10 12">
    <location>
        <position position="330"/>
    </location>
    <ligand>
        <name>substrate</name>
    </ligand>
</feature>
<keyword evidence="7 10" id="KW-0464">Manganese</keyword>
<dbReference type="HAMAP" id="MF_01038">
    <property type="entry name" value="GpmI"/>
    <property type="match status" value="1"/>
</dbReference>
<feature type="binding site" evidence="10 13">
    <location>
        <position position="439"/>
    </location>
    <ligand>
        <name>Mn(2+)</name>
        <dbReference type="ChEBI" id="CHEBI:29035"/>
        <label>2</label>
    </ligand>
</feature>
<evidence type="ECO:0000256" key="12">
    <source>
        <dbReference type="PIRSR" id="PIRSR001492-2"/>
    </source>
</evidence>
<evidence type="ECO:0000256" key="3">
    <source>
        <dbReference type="ARBA" id="ARBA00008819"/>
    </source>
</evidence>
<dbReference type="GO" id="GO:0004619">
    <property type="term" value="F:phosphoglycerate mutase activity"/>
    <property type="evidence" value="ECO:0007669"/>
    <property type="project" value="UniProtKB-UniRule"/>
</dbReference>
<dbReference type="InterPro" id="IPR011258">
    <property type="entry name" value="BPG-indep_PGM_N"/>
</dbReference>
<dbReference type="InterPro" id="IPR017850">
    <property type="entry name" value="Alkaline_phosphatase_core_sf"/>
</dbReference>
<keyword evidence="6 10" id="KW-0324">Glycolysis</keyword>
<dbReference type="UniPathway" id="UPA00109">
    <property type="reaction ID" value="UER00186"/>
</dbReference>
<protein>
    <recommendedName>
        <fullName evidence="9 10">2,3-bisphosphoglycerate-independent phosphoglycerate mutase</fullName>
        <shortName evidence="10">BPG-independent PGAM</shortName>
        <shortName evidence="10">Phosphoglyceromutase</shortName>
        <shortName evidence="10">iPGM</shortName>
        <ecNumber evidence="4 10">5.4.2.12</ecNumber>
    </recommendedName>
</protein>
<dbReference type="Proteomes" id="UP000003195">
    <property type="component" value="Unassembled WGS sequence"/>
</dbReference>
<evidence type="ECO:0000256" key="1">
    <source>
        <dbReference type="ARBA" id="ARBA00000370"/>
    </source>
</evidence>
<feature type="domain" description="BPG-independent PGAM N-terminal" evidence="15">
    <location>
        <begin position="85"/>
        <end position="293"/>
    </location>
</feature>
<comment type="function">
    <text evidence="10">Catalyzes the interconversion of 2-phosphoglycerate and 3-phosphoglycerate.</text>
</comment>
<dbReference type="Gene3D" id="3.40.720.10">
    <property type="entry name" value="Alkaline Phosphatase, subunit A"/>
    <property type="match status" value="1"/>
</dbReference>
<dbReference type="SUPFAM" id="SSF64158">
    <property type="entry name" value="2,3-Bisphosphoglycerate-independent phosphoglycerate mutase, substrate-binding domain"/>
    <property type="match status" value="1"/>
</dbReference>
<accession>E2ZEC0</accession>
<dbReference type="InterPro" id="IPR036646">
    <property type="entry name" value="PGAM_B_sf"/>
</dbReference>
<feature type="binding site" evidence="10 13">
    <location>
        <position position="457"/>
    </location>
    <ligand>
        <name>Mn(2+)</name>
        <dbReference type="ChEBI" id="CHEBI:29035"/>
        <label>1</label>
    </ligand>
</feature>